<reference evidence="1" key="1">
    <citation type="submission" date="2021-02" db="EMBL/GenBank/DDBJ databases">
        <authorList>
            <person name="Nowell W R."/>
        </authorList>
    </citation>
    <scope>NUCLEOTIDE SEQUENCE</scope>
</reference>
<gene>
    <name evidence="1" type="ORF">VCS650_LOCUS12092</name>
</gene>
<evidence type="ECO:0000313" key="2">
    <source>
        <dbReference type="Proteomes" id="UP000663891"/>
    </source>
</evidence>
<name>A0A814D039_9BILA</name>
<proteinExistence type="predicted"/>
<dbReference type="Proteomes" id="UP000663891">
    <property type="component" value="Unassembled WGS sequence"/>
</dbReference>
<dbReference type="AlphaFoldDB" id="A0A814D039"/>
<comment type="caution">
    <text evidence="1">The sequence shown here is derived from an EMBL/GenBank/DDBJ whole genome shotgun (WGS) entry which is preliminary data.</text>
</comment>
<protein>
    <submittedName>
        <fullName evidence="1">Uncharacterized protein</fullName>
    </submittedName>
</protein>
<accession>A0A814D039</accession>
<sequence>MLPAPPNPLNDSHRMKEKQVILPKIQFKLIENIGIIGKPYSDFDLIRLILKPNIENNITIPTEFLVTIPNVVHHS</sequence>
<organism evidence="1 2">
    <name type="scientific">Adineta steineri</name>
    <dbReference type="NCBI Taxonomy" id="433720"/>
    <lineage>
        <taxon>Eukaryota</taxon>
        <taxon>Metazoa</taxon>
        <taxon>Spiralia</taxon>
        <taxon>Gnathifera</taxon>
        <taxon>Rotifera</taxon>
        <taxon>Eurotatoria</taxon>
        <taxon>Bdelloidea</taxon>
        <taxon>Adinetida</taxon>
        <taxon>Adinetidae</taxon>
        <taxon>Adineta</taxon>
    </lineage>
</organism>
<evidence type="ECO:0000313" key="1">
    <source>
        <dbReference type="EMBL" id="CAF0951525.1"/>
    </source>
</evidence>
<dbReference type="EMBL" id="CAJNON010000092">
    <property type="protein sequence ID" value="CAF0951525.1"/>
    <property type="molecule type" value="Genomic_DNA"/>
</dbReference>